<dbReference type="CDD" id="cd01646">
    <property type="entry name" value="RT_Bac_retron_I"/>
    <property type="match status" value="1"/>
</dbReference>
<comment type="caution">
    <text evidence="3">The sequence shown here is derived from an EMBL/GenBank/DDBJ whole genome shotgun (WGS) entry which is preliminary data.</text>
</comment>
<accession>A0ABQ3IG17</accession>
<keyword evidence="3" id="KW-0695">RNA-directed DNA polymerase</keyword>
<gene>
    <name evidence="3" type="ORF">GCM10011501_01190</name>
</gene>
<sequence>MSAYLKFNKLFKVSSLKKTYENNVQNSLAVGLDKTTRTTFENNIDNELLIINRKVNNGSYAFTPYKQKLISKGANSLPRAISIPTYRDRVTLRGVCDLLFHVFSEELEVNIPQVKIEYIKSNIIKPEFDTFIKLDITNFYPSIDHSALEKTLRKRIRKPEIIQLILKSIRNSTVSKAVNGERKVNLVGIPQGLANSNVLGEIYLSAIDQKYSNRTNIFYTRYVDDILIFCSDDDTDDISKELVEDIEALSLNIHPLDEENSKSYTGVLTEPFDYLGYYFKNRAASLRTSNRQRFEASIANIFTNFKYKYNSAKTDTNRERALEILRWRLNLKITGCIYENKKRGWIFYFSQIDDKQILFKIDSSIKNMVKRFKLEGKVKPKTLIKSFHESKKSDKESHKYIINFDSFDTNQKRKVLEIYLGTGKLDGKKDSEVERLFNYRIRKVIEELEEDIQNLS</sequence>
<proteinExistence type="inferred from homology"/>
<evidence type="ECO:0000259" key="2">
    <source>
        <dbReference type="PROSITE" id="PS50878"/>
    </source>
</evidence>
<dbReference type="InterPro" id="IPR000477">
    <property type="entry name" value="RT_dom"/>
</dbReference>
<keyword evidence="4" id="KW-1185">Reference proteome</keyword>
<evidence type="ECO:0000313" key="3">
    <source>
        <dbReference type="EMBL" id="GHE77409.1"/>
    </source>
</evidence>
<dbReference type="InterPro" id="IPR043128">
    <property type="entry name" value="Rev_trsase/Diguanyl_cyclase"/>
</dbReference>
<protein>
    <submittedName>
        <fullName evidence="3">Reverse transcriptase</fullName>
    </submittedName>
</protein>
<dbReference type="Pfam" id="PF00078">
    <property type="entry name" value="RVT_1"/>
    <property type="match status" value="1"/>
</dbReference>
<evidence type="ECO:0000256" key="1">
    <source>
        <dbReference type="ARBA" id="ARBA00034120"/>
    </source>
</evidence>
<dbReference type="EMBL" id="BNAH01000001">
    <property type="protein sequence ID" value="GHE77409.1"/>
    <property type="molecule type" value="Genomic_DNA"/>
</dbReference>
<dbReference type="PROSITE" id="PS50878">
    <property type="entry name" value="RT_POL"/>
    <property type="match status" value="1"/>
</dbReference>
<dbReference type="Proteomes" id="UP000626370">
    <property type="component" value="Unassembled WGS sequence"/>
</dbReference>
<keyword evidence="3" id="KW-0808">Transferase</keyword>
<dbReference type="PANTHER" id="PTHR34047:SF8">
    <property type="entry name" value="PROTEIN YKFC"/>
    <property type="match status" value="1"/>
</dbReference>
<dbReference type="SUPFAM" id="SSF56672">
    <property type="entry name" value="DNA/RNA polymerases"/>
    <property type="match status" value="1"/>
</dbReference>
<dbReference type="PANTHER" id="PTHR34047">
    <property type="entry name" value="NUCLEAR INTRON MATURASE 1, MITOCHONDRIAL-RELATED"/>
    <property type="match status" value="1"/>
</dbReference>
<dbReference type="GO" id="GO:0003964">
    <property type="term" value="F:RNA-directed DNA polymerase activity"/>
    <property type="evidence" value="ECO:0007669"/>
    <property type="project" value="UniProtKB-KW"/>
</dbReference>
<keyword evidence="3" id="KW-0548">Nucleotidyltransferase</keyword>
<feature type="domain" description="Reverse transcriptase" evidence="2">
    <location>
        <begin position="51"/>
        <end position="279"/>
    </location>
</feature>
<comment type="similarity">
    <text evidence="1">Belongs to the bacterial reverse transcriptase family.</text>
</comment>
<dbReference type="Gene3D" id="3.30.70.270">
    <property type="match status" value="1"/>
</dbReference>
<reference evidence="4" key="1">
    <citation type="journal article" date="2019" name="Int. J. Syst. Evol. Microbiol.">
        <title>The Global Catalogue of Microorganisms (GCM) 10K type strain sequencing project: providing services to taxonomists for standard genome sequencing and annotation.</title>
        <authorList>
            <consortium name="The Broad Institute Genomics Platform"/>
            <consortium name="The Broad Institute Genome Sequencing Center for Infectious Disease"/>
            <person name="Wu L."/>
            <person name="Ma J."/>
        </authorList>
    </citation>
    <scope>NUCLEOTIDE SEQUENCE [LARGE SCALE GENOMIC DNA]</scope>
    <source>
        <strain evidence="4">CGMCC 1.15922</strain>
    </source>
</reference>
<dbReference type="InterPro" id="IPR051083">
    <property type="entry name" value="GrpII_Intron_Splice-Mob/Def"/>
</dbReference>
<dbReference type="InterPro" id="IPR043502">
    <property type="entry name" value="DNA/RNA_pol_sf"/>
</dbReference>
<name>A0ABQ3IG17_9GAMM</name>
<evidence type="ECO:0000313" key="4">
    <source>
        <dbReference type="Proteomes" id="UP000626370"/>
    </source>
</evidence>
<dbReference type="RefSeq" id="WP_189376150.1">
    <property type="nucleotide sequence ID" value="NZ_BNAH01000001.1"/>
</dbReference>
<organism evidence="3 4">
    <name type="scientific">Thalassotalea profundi</name>
    <dbReference type="NCBI Taxonomy" id="2036687"/>
    <lineage>
        <taxon>Bacteria</taxon>
        <taxon>Pseudomonadati</taxon>
        <taxon>Pseudomonadota</taxon>
        <taxon>Gammaproteobacteria</taxon>
        <taxon>Alteromonadales</taxon>
        <taxon>Colwelliaceae</taxon>
        <taxon>Thalassotalea</taxon>
    </lineage>
</organism>